<name>A0ABX1PII3_9RHOO</name>
<dbReference type="InterPro" id="IPR051212">
    <property type="entry name" value="Type-I_RE_S_subunit"/>
</dbReference>
<dbReference type="InterPro" id="IPR044946">
    <property type="entry name" value="Restrct_endonuc_typeI_TRD_sf"/>
</dbReference>
<protein>
    <submittedName>
        <fullName evidence="5">Restriction endonuclease subunit S</fullName>
    </submittedName>
</protein>
<dbReference type="PANTHER" id="PTHR43140">
    <property type="entry name" value="TYPE-1 RESTRICTION ENZYME ECOKI SPECIFICITY PROTEIN"/>
    <property type="match status" value="1"/>
</dbReference>
<feature type="domain" description="Type I restriction modification DNA specificity" evidence="4">
    <location>
        <begin position="2"/>
        <end position="173"/>
    </location>
</feature>
<organism evidence="5 6">
    <name type="scientific">Aromatoleum anaerobium</name>
    <dbReference type="NCBI Taxonomy" id="182180"/>
    <lineage>
        <taxon>Bacteria</taxon>
        <taxon>Pseudomonadati</taxon>
        <taxon>Pseudomonadota</taxon>
        <taxon>Betaproteobacteria</taxon>
        <taxon>Rhodocyclales</taxon>
        <taxon>Rhodocyclaceae</taxon>
        <taxon>Aromatoleum</taxon>
    </lineage>
</organism>
<evidence type="ECO:0000256" key="2">
    <source>
        <dbReference type="ARBA" id="ARBA00022747"/>
    </source>
</evidence>
<keyword evidence="6" id="KW-1185">Reference proteome</keyword>
<keyword evidence="5" id="KW-0378">Hydrolase</keyword>
<dbReference type="Proteomes" id="UP000615989">
    <property type="component" value="Unassembled WGS sequence"/>
</dbReference>
<dbReference type="EMBL" id="WTVG01000003">
    <property type="protein sequence ID" value="NMG23527.1"/>
    <property type="molecule type" value="Genomic_DNA"/>
</dbReference>
<evidence type="ECO:0000313" key="6">
    <source>
        <dbReference type="Proteomes" id="UP000615989"/>
    </source>
</evidence>
<comment type="similarity">
    <text evidence="1">Belongs to the type-I restriction system S methylase family.</text>
</comment>
<keyword evidence="5" id="KW-0540">Nuclease</keyword>
<accession>A0ABX1PII3</accession>
<comment type="caution">
    <text evidence="5">The sequence shown here is derived from an EMBL/GenBank/DDBJ whole genome shotgun (WGS) entry which is preliminary data.</text>
</comment>
<dbReference type="PANTHER" id="PTHR43140:SF1">
    <property type="entry name" value="TYPE I RESTRICTION ENZYME ECOKI SPECIFICITY SUBUNIT"/>
    <property type="match status" value="1"/>
</dbReference>
<dbReference type="InterPro" id="IPR000055">
    <property type="entry name" value="Restrct_endonuc_typeI_TRD"/>
</dbReference>
<dbReference type="SUPFAM" id="SSF116734">
    <property type="entry name" value="DNA methylase specificity domain"/>
    <property type="match status" value="2"/>
</dbReference>
<evidence type="ECO:0000259" key="4">
    <source>
        <dbReference type="Pfam" id="PF01420"/>
    </source>
</evidence>
<gene>
    <name evidence="5" type="ORF">GO606_02095</name>
</gene>
<dbReference type="GO" id="GO:0004519">
    <property type="term" value="F:endonuclease activity"/>
    <property type="evidence" value="ECO:0007669"/>
    <property type="project" value="UniProtKB-KW"/>
</dbReference>
<sequence>MKAWPKVALGDIAPIVRRPVDIREDQAYPELGIRSFGRGPFHKPALSGADVGTKRLFRIEPGDLVFSNVFAWEGAIAVVSPVDAGRFGSHRFITCVVDADRANATFLKLYLTTAPEGREQVLKASPGGAGRNRTLGVEKLGQIQVPLPPLAEQQALVTRLDALAEKTRQVEAHLDAVERDAEHLLALRFRDAIADAPLRPMAEVAPLVRREQSIALDGSYPELGIRSFGKGTFHKPPLSGSEVGTKRLYRIEPGDLLFSNVFAWEGAIAIAQPEDTGRFGSHRFITCRAASDLTTAEFLRYYFLTDEGMLKVGEASPGGAGRNRTLGLEKLMAIEVPMPPLATQQTFDRLQAEVAALKAKHAAIRKANAALLPATLERVFSSQTTEKEQQECC</sequence>
<dbReference type="Pfam" id="PF01420">
    <property type="entry name" value="Methylase_S"/>
    <property type="match status" value="1"/>
</dbReference>
<evidence type="ECO:0000313" key="5">
    <source>
        <dbReference type="EMBL" id="NMG23527.1"/>
    </source>
</evidence>
<keyword evidence="2" id="KW-0680">Restriction system</keyword>
<keyword evidence="3" id="KW-0238">DNA-binding</keyword>
<dbReference type="RefSeq" id="WP_169116936.1">
    <property type="nucleotide sequence ID" value="NZ_WTVG02000038.1"/>
</dbReference>
<evidence type="ECO:0000256" key="3">
    <source>
        <dbReference type="ARBA" id="ARBA00023125"/>
    </source>
</evidence>
<keyword evidence="5" id="KW-0255">Endonuclease</keyword>
<dbReference type="Gene3D" id="3.90.220.20">
    <property type="entry name" value="DNA methylase specificity domains"/>
    <property type="match status" value="3"/>
</dbReference>
<proteinExistence type="inferred from homology"/>
<evidence type="ECO:0000256" key="1">
    <source>
        <dbReference type="ARBA" id="ARBA00010923"/>
    </source>
</evidence>
<reference evidence="5" key="1">
    <citation type="submission" date="2019-12" db="EMBL/GenBank/DDBJ databases">
        <title>Comparative genomics gives insights into the taxonomy of the Azoarcus-Aromatoleum group and reveals separate origins of nif in the plant-associated Azoarcus and non-plant-associated Aromatoleum sub-groups.</title>
        <authorList>
            <person name="Lafos M."/>
            <person name="Maluk M."/>
            <person name="Batista M."/>
            <person name="Junghare M."/>
            <person name="Carmona M."/>
            <person name="Faoro H."/>
            <person name="Cruz L.M."/>
            <person name="Battistoni F."/>
            <person name="De Souza E."/>
            <person name="Pedrosa F."/>
            <person name="Chen W.-M."/>
            <person name="Poole P.S."/>
            <person name="Dixon R.A."/>
            <person name="James E.K."/>
        </authorList>
    </citation>
    <scope>NUCLEOTIDE SEQUENCE</scope>
    <source>
        <strain evidence="5">LuFRes1</strain>
    </source>
</reference>